<evidence type="ECO:0000313" key="3">
    <source>
        <dbReference type="Proteomes" id="UP000271098"/>
    </source>
</evidence>
<evidence type="ECO:0000313" key="4">
    <source>
        <dbReference type="WBParaSite" id="GPUH_0002430101-mRNA-1"/>
    </source>
</evidence>
<name>A0A183ETI0_9BILA</name>
<proteinExistence type="predicted"/>
<sequence>MIESLLFRPSQDAFGSSGNGVAGDFIRPQSSGVRDNGISNYGIAAPASFTGYGGGALGSGSGQVQSARQTGIETLLSTFLGLWLSLGCLGMA</sequence>
<gene>
    <name evidence="2" type="ORF">GPUH_LOCUS24271</name>
</gene>
<reference evidence="4" key="1">
    <citation type="submission" date="2016-06" db="UniProtKB">
        <authorList>
            <consortium name="WormBaseParasite"/>
        </authorList>
    </citation>
    <scope>IDENTIFICATION</scope>
</reference>
<organism evidence="4">
    <name type="scientific">Gongylonema pulchrum</name>
    <dbReference type="NCBI Taxonomy" id="637853"/>
    <lineage>
        <taxon>Eukaryota</taxon>
        <taxon>Metazoa</taxon>
        <taxon>Ecdysozoa</taxon>
        <taxon>Nematoda</taxon>
        <taxon>Chromadorea</taxon>
        <taxon>Rhabditida</taxon>
        <taxon>Spirurina</taxon>
        <taxon>Spiruromorpha</taxon>
        <taxon>Spiruroidea</taxon>
        <taxon>Gongylonematidae</taxon>
        <taxon>Gongylonema</taxon>
    </lineage>
</organism>
<feature type="region of interest" description="Disordered" evidence="1">
    <location>
        <begin position="1"/>
        <end position="21"/>
    </location>
</feature>
<evidence type="ECO:0000256" key="1">
    <source>
        <dbReference type="SAM" id="MobiDB-lite"/>
    </source>
</evidence>
<dbReference type="Proteomes" id="UP000271098">
    <property type="component" value="Unassembled WGS sequence"/>
</dbReference>
<protein>
    <submittedName>
        <fullName evidence="2 4">Uncharacterized protein</fullName>
    </submittedName>
</protein>
<keyword evidence="3" id="KW-1185">Reference proteome</keyword>
<dbReference type="EMBL" id="UYRT01100600">
    <property type="protein sequence ID" value="VDN42623.1"/>
    <property type="molecule type" value="Genomic_DNA"/>
</dbReference>
<dbReference type="WBParaSite" id="GPUH_0002430101-mRNA-1">
    <property type="protein sequence ID" value="GPUH_0002430101-mRNA-1"/>
    <property type="gene ID" value="GPUH_0002430101"/>
</dbReference>
<accession>A0A183ETI0</accession>
<evidence type="ECO:0000313" key="2">
    <source>
        <dbReference type="EMBL" id="VDN42623.1"/>
    </source>
</evidence>
<dbReference type="AlphaFoldDB" id="A0A183ETI0"/>
<reference evidence="2 3" key="2">
    <citation type="submission" date="2018-11" db="EMBL/GenBank/DDBJ databases">
        <authorList>
            <consortium name="Pathogen Informatics"/>
        </authorList>
    </citation>
    <scope>NUCLEOTIDE SEQUENCE [LARGE SCALE GENOMIC DNA]</scope>
</reference>